<organism evidence="1">
    <name type="scientific">uncultured Pleomorphomonas sp</name>
    <dbReference type="NCBI Taxonomy" id="442121"/>
    <lineage>
        <taxon>Bacteria</taxon>
        <taxon>Pseudomonadati</taxon>
        <taxon>Pseudomonadota</taxon>
        <taxon>Alphaproteobacteria</taxon>
        <taxon>Hyphomicrobiales</taxon>
        <taxon>Pleomorphomonadaceae</taxon>
        <taxon>Pleomorphomonas</taxon>
        <taxon>environmental samples</taxon>
    </lineage>
</organism>
<protein>
    <submittedName>
        <fullName evidence="1">Uncharacterized protein</fullName>
    </submittedName>
</protein>
<gene>
    <name evidence="1" type="ORF">KL86PLE_90722</name>
</gene>
<evidence type="ECO:0000313" key="1">
    <source>
        <dbReference type="EMBL" id="SCM79947.1"/>
    </source>
</evidence>
<accession>A0A212LR03</accession>
<name>A0A212LR03_9HYPH</name>
<proteinExistence type="predicted"/>
<dbReference type="EMBL" id="FMJD01000013">
    <property type="protein sequence ID" value="SCM79947.1"/>
    <property type="molecule type" value="Genomic_DNA"/>
</dbReference>
<dbReference type="AlphaFoldDB" id="A0A212LR03"/>
<reference evidence="1" key="1">
    <citation type="submission" date="2016-08" db="EMBL/GenBank/DDBJ databases">
        <authorList>
            <person name="Seilhamer J.J."/>
        </authorList>
    </citation>
    <scope>NUCLEOTIDE SEQUENCE</scope>
    <source>
        <strain evidence="1">86</strain>
    </source>
</reference>
<sequence>MPLPLRGTLVRAALPPVMRGHKTGLGPLPAGVWCVAMDGGGSAYVSPLKGGVTRGRPRVKRLSHPLPVRSIGGRLIRYVVTTRSRRFEMPTEFRAPKKVGNQPATYS</sequence>